<protein>
    <submittedName>
        <fullName evidence="2">Uncharacterized protein</fullName>
    </submittedName>
</protein>
<evidence type="ECO:0000313" key="3">
    <source>
        <dbReference type="Proteomes" id="UP000016566"/>
    </source>
</evidence>
<reference evidence="2" key="1">
    <citation type="journal article" date="2013" name="Genome Announc.">
        <title>Draft Genome Sequence of Loktanella cinnabarina LL-001T, Isolated from Deep-Sea Floor Sediment.</title>
        <authorList>
            <person name="Nishi S."/>
            <person name="Tsubouchi T."/>
            <person name="Takaki Y."/>
            <person name="Koyanagi R."/>
            <person name="Satoh N."/>
            <person name="Maruyama T."/>
            <person name="Hatada Y."/>
        </authorList>
    </citation>
    <scope>NUCLEOTIDE SEQUENCE [LARGE SCALE GENOMIC DNA]</scope>
    <source>
        <strain evidence="2">LL-001</strain>
    </source>
</reference>
<gene>
    <name evidence="2" type="ORF">MBELCI_3174</name>
</gene>
<sequence>MRQAGGPQVQPCVPVADRHTTAPSIQQAFQVFLNCDEALAGAQPGPARPALPRRRLLSLSGLQFPAGRSTGSDVDPVREVLEGMALQASAKDLDRAAALEVDRARNSKHPGGVAAARIRAVAAIQADERLLRGAPAPSGPRGQIVDQPDGRKPAPREVHKGRGRQTAVLDIAGERLRPGCRIRGEGPGCEVDVEVQVKSIQGGQSPVPTGAMKAVQGNVGGCVNAALGDPGRLIGSVNSAVHPHAGYGRHDRRLSDRSDRMEQLHVVCRGQQLRHRLGVEEMSGIQMFHAGELGSWHGLQKCLSRNASSWSVAVS</sequence>
<accession>U2Z7T1</accession>
<evidence type="ECO:0000313" key="2">
    <source>
        <dbReference type="EMBL" id="GAD57122.1"/>
    </source>
</evidence>
<dbReference type="Proteomes" id="UP000016566">
    <property type="component" value="Unassembled WGS sequence"/>
</dbReference>
<proteinExistence type="predicted"/>
<comment type="caution">
    <text evidence="2">The sequence shown here is derived from an EMBL/GenBank/DDBJ whole genome shotgun (WGS) entry which is preliminary data.</text>
</comment>
<keyword evidence="3" id="KW-1185">Reference proteome</keyword>
<dbReference type="EMBL" id="BATB01000062">
    <property type="protein sequence ID" value="GAD57122.1"/>
    <property type="molecule type" value="Genomic_DNA"/>
</dbReference>
<feature type="compositionally biased region" description="Basic and acidic residues" evidence="1">
    <location>
        <begin position="148"/>
        <end position="160"/>
    </location>
</feature>
<organism evidence="2 3">
    <name type="scientific">Limimaricola cinnabarinus LL-001</name>
    <dbReference type="NCBI Taxonomy" id="1337093"/>
    <lineage>
        <taxon>Bacteria</taxon>
        <taxon>Pseudomonadati</taxon>
        <taxon>Pseudomonadota</taxon>
        <taxon>Alphaproteobacteria</taxon>
        <taxon>Rhodobacterales</taxon>
        <taxon>Paracoccaceae</taxon>
        <taxon>Limimaricola</taxon>
    </lineage>
</organism>
<evidence type="ECO:0000256" key="1">
    <source>
        <dbReference type="SAM" id="MobiDB-lite"/>
    </source>
</evidence>
<dbReference type="AlphaFoldDB" id="U2Z7T1"/>
<feature type="region of interest" description="Disordered" evidence="1">
    <location>
        <begin position="131"/>
        <end position="163"/>
    </location>
</feature>
<name>U2Z7T1_9RHOB</name>